<feature type="signal peptide" evidence="1">
    <location>
        <begin position="1"/>
        <end position="30"/>
    </location>
</feature>
<feature type="domain" description="TNase-like" evidence="2">
    <location>
        <begin position="52"/>
        <end position="215"/>
    </location>
</feature>
<dbReference type="SUPFAM" id="SSF50199">
    <property type="entry name" value="Staphylococcal nuclease"/>
    <property type="match status" value="1"/>
</dbReference>
<keyword evidence="1" id="KW-0732">Signal</keyword>
<evidence type="ECO:0000313" key="3">
    <source>
        <dbReference type="EMBL" id="UVD81721.1"/>
    </source>
</evidence>
<gene>
    <name evidence="3" type="ORF">NV226_00150</name>
</gene>
<dbReference type="PROSITE" id="PS50830">
    <property type="entry name" value="TNASE_3"/>
    <property type="match status" value="1"/>
</dbReference>
<evidence type="ECO:0000313" key="4">
    <source>
        <dbReference type="Proteomes" id="UP001059252"/>
    </source>
</evidence>
<evidence type="ECO:0000256" key="1">
    <source>
        <dbReference type="SAM" id="SignalP"/>
    </source>
</evidence>
<sequence>MKKNFKKLLFFSVASLTSLAFVISCSPSSAQSFNYEKFNNFANSPLWEKLPVTAEGTLVSWTDGDTAIINYQLKNSDELVTNKRIRIMYLDTPETKKQQNGEWVSTTGTEFKFANEAKLYAEKIIPAGSKIKLIFKGTNGIPEADTYGRLIGTIFYGENFAKNFSVEMVGQGFSIPFTENRSSLLEDYLPDHYLVRALAEAFNEAYYSKKGIHSLRTDTKSFNYFDDIFKTRGIGSNISQAKYFIDANHPETDTDSSVWDNLKLIESK</sequence>
<evidence type="ECO:0000259" key="2">
    <source>
        <dbReference type="PROSITE" id="PS50830"/>
    </source>
</evidence>
<protein>
    <submittedName>
        <fullName evidence="3">Thermonuclease family protein</fullName>
    </submittedName>
</protein>
<name>A0ABY5R8W1_9MOLU</name>
<dbReference type="SMART" id="SM00318">
    <property type="entry name" value="SNc"/>
    <property type="match status" value="1"/>
</dbReference>
<dbReference type="EMBL" id="CP102734">
    <property type="protein sequence ID" value="UVD81721.1"/>
    <property type="molecule type" value="Genomic_DNA"/>
</dbReference>
<dbReference type="Gene3D" id="2.40.50.90">
    <property type="match status" value="1"/>
</dbReference>
<dbReference type="InterPro" id="IPR035437">
    <property type="entry name" value="SNase_OB-fold_sf"/>
</dbReference>
<reference evidence="3" key="1">
    <citation type="submission" date="2022-08" db="EMBL/GenBank/DDBJ databases">
        <title>Complete genome of Mycoplasma iguanae type strain 2327.</title>
        <authorList>
            <person name="Spergser J."/>
        </authorList>
    </citation>
    <scope>NUCLEOTIDE SEQUENCE</scope>
    <source>
        <strain evidence="3">2327</strain>
    </source>
</reference>
<organism evidence="3 4">
    <name type="scientific">Mycoplasma iguanae</name>
    <dbReference type="NCBI Taxonomy" id="292461"/>
    <lineage>
        <taxon>Bacteria</taxon>
        <taxon>Bacillati</taxon>
        <taxon>Mycoplasmatota</taxon>
        <taxon>Mollicutes</taxon>
        <taxon>Mycoplasmataceae</taxon>
        <taxon>Mycoplasma</taxon>
    </lineage>
</organism>
<accession>A0ABY5R8W1</accession>
<dbReference type="RefSeq" id="WP_258210895.1">
    <property type="nucleotide sequence ID" value="NZ_CP102734.1"/>
</dbReference>
<proteinExistence type="predicted"/>
<dbReference type="PROSITE" id="PS51257">
    <property type="entry name" value="PROKAR_LIPOPROTEIN"/>
    <property type="match status" value="1"/>
</dbReference>
<dbReference type="Pfam" id="PF00565">
    <property type="entry name" value="SNase"/>
    <property type="match status" value="1"/>
</dbReference>
<dbReference type="InterPro" id="IPR016071">
    <property type="entry name" value="Staphylococal_nuclease_OB-fold"/>
</dbReference>
<dbReference type="Proteomes" id="UP001059252">
    <property type="component" value="Chromosome"/>
</dbReference>
<feature type="chain" id="PRO_5045268039" evidence="1">
    <location>
        <begin position="31"/>
        <end position="268"/>
    </location>
</feature>
<keyword evidence="4" id="KW-1185">Reference proteome</keyword>